<dbReference type="Pfam" id="PF00717">
    <property type="entry name" value="Peptidase_S24"/>
    <property type="match status" value="1"/>
</dbReference>
<dbReference type="SUPFAM" id="SSF51306">
    <property type="entry name" value="LexA/Signal peptidase"/>
    <property type="match status" value="1"/>
</dbReference>
<dbReference type="OrthoDB" id="528805at2"/>
<dbReference type="Gene3D" id="2.10.109.10">
    <property type="entry name" value="Umud Fragment, subunit A"/>
    <property type="match status" value="1"/>
</dbReference>
<dbReference type="CDD" id="cd06529">
    <property type="entry name" value="S24_LexA-like"/>
    <property type="match status" value="1"/>
</dbReference>
<dbReference type="CDD" id="cd00093">
    <property type="entry name" value="HTH_XRE"/>
    <property type="match status" value="1"/>
</dbReference>
<dbReference type="STRING" id="1770058.A3840_06785"/>
<dbReference type="InterPro" id="IPR036286">
    <property type="entry name" value="LexA/Signal_pep-like_sf"/>
</dbReference>
<dbReference type="PANTHER" id="PTHR40661">
    <property type="match status" value="1"/>
</dbReference>
<dbReference type="RefSeq" id="WP_067453843.1">
    <property type="nucleotide sequence ID" value="NZ_LVVY01000072.1"/>
</dbReference>
<dbReference type="PANTHER" id="PTHR40661:SF3">
    <property type="entry name" value="FELS-1 PROPHAGE TRANSCRIPTIONAL REGULATOR"/>
    <property type="match status" value="1"/>
</dbReference>
<protein>
    <recommendedName>
        <fullName evidence="4">HTH cro/C1-type domain-containing protein</fullName>
    </recommendedName>
</protein>
<keyword evidence="1" id="KW-0805">Transcription regulation</keyword>
<dbReference type="SUPFAM" id="SSF47413">
    <property type="entry name" value="lambda repressor-like DNA-binding domains"/>
    <property type="match status" value="1"/>
</dbReference>
<evidence type="ECO:0000256" key="1">
    <source>
        <dbReference type="ARBA" id="ARBA00023015"/>
    </source>
</evidence>
<dbReference type="InterPro" id="IPR015927">
    <property type="entry name" value="Peptidase_S24_S26A/B/C"/>
</dbReference>
<dbReference type="EMBL" id="LVVY01000072">
    <property type="protein sequence ID" value="OAM78204.1"/>
    <property type="molecule type" value="Genomic_DNA"/>
</dbReference>
<keyword evidence="6" id="KW-1185">Reference proteome</keyword>
<keyword evidence="3" id="KW-0804">Transcription</keyword>
<dbReference type="Gene3D" id="1.10.260.40">
    <property type="entry name" value="lambda repressor-like DNA-binding domains"/>
    <property type="match status" value="1"/>
</dbReference>
<dbReference type="InterPro" id="IPR010982">
    <property type="entry name" value="Lambda_DNA-bd_dom_sf"/>
</dbReference>
<feature type="domain" description="HTH cro/C1-type" evidence="4">
    <location>
        <begin position="10"/>
        <end position="66"/>
    </location>
</feature>
<dbReference type="Pfam" id="PF01381">
    <property type="entry name" value="HTH_3"/>
    <property type="match status" value="1"/>
</dbReference>
<proteinExistence type="predicted"/>
<organism evidence="5 6">
    <name type="scientific">Devosia elaeis</name>
    <dbReference type="NCBI Taxonomy" id="1770058"/>
    <lineage>
        <taxon>Bacteria</taxon>
        <taxon>Pseudomonadati</taxon>
        <taxon>Pseudomonadota</taxon>
        <taxon>Alphaproteobacteria</taxon>
        <taxon>Hyphomicrobiales</taxon>
        <taxon>Devosiaceae</taxon>
        <taxon>Devosia</taxon>
    </lineage>
</organism>
<evidence type="ECO:0000256" key="2">
    <source>
        <dbReference type="ARBA" id="ARBA00023125"/>
    </source>
</evidence>
<dbReference type="PROSITE" id="PS50943">
    <property type="entry name" value="HTH_CROC1"/>
    <property type="match status" value="1"/>
</dbReference>
<dbReference type="AlphaFoldDB" id="A0A178I1M8"/>
<name>A0A178I1M8_9HYPH</name>
<dbReference type="InterPro" id="IPR001387">
    <property type="entry name" value="Cro/C1-type_HTH"/>
</dbReference>
<dbReference type="SMART" id="SM00530">
    <property type="entry name" value="HTH_XRE"/>
    <property type="match status" value="1"/>
</dbReference>
<gene>
    <name evidence="5" type="ORF">A3840_06785</name>
</gene>
<dbReference type="GO" id="GO:0003677">
    <property type="term" value="F:DNA binding"/>
    <property type="evidence" value="ECO:0007669"/>
    <property type="project" value="UniProtKB-KW"/>
</dbReference>
<keyword evidence="2" id="KW-0238">DNA-binding</keyword>
<evidence type="ECO:0000259" key="4">
    <source>
        <dbReference type="PROSITE" id="PS50943"/>
    </source>
</evidence>
<dbReference type="Proteomes" id="UP000078389">
    <property type="component" value="Unassembled WGS sequence"/>
</dbReference>
<reference evidence="5 6" key="1">
    <citation type="submission" date="2016-03" db="EMBL/GenBank/DDBJ databases">
        <title>Genome sequencing of Devosia sp. S37.</title>
        <authorList>
            <person name="Mohd Nor M."/>
        </authorList>
    </citation>
    <scope>NUCLEOTIDE SEQUENCE [LARGE SCALE GENOMIC DNA]</scope>
    <source>
        <strain evidence="5 6">S37</strain>
    </source>
</reference>
<dbReference type="InterPro" id="IPR039418">
    <property type="entry name" value="LexA-like"/>
</dbReference>
<evidence type="ECO:0000313" key="6">
    <source>
        <dbReference type="Proteomes" id="UP000078389"/>
    </source>
</evidence>
<sequence length="255" mass="28536">MDSEIIKDWLKRAIDTAGIAQADLARAVDMTPDKLNRVLQGKREITVGELVRISTFLDRPIPTKQLARDVRPMELRREPDSPLYLPNHEHHWQPAMNQERRFGVASGEIPQVDGTIGAGSRDDVETLTIDLGNGQSVAAAPVLGSWSIPMSVLQRRVRASAEHLHFLECEGNSMFPIIKDGDVVLVDQSRRNPTMPGIFALWENGGQTIKQIEIVRGTDPMQYRLIPANKDYATYEVPADEVTIIGRYVARFTVD</sequence>
<evidence type="ECO:0000313" key="5">
    <source>
        <dbReference type="EMBL" id="OAM78204.1"/>
    </source>
</evidence>
<evidence type="ECO:0000256" key="3">
    <source>
        <dbReference type="ARBA" id="ARBA00023163"/>
    </source>
</evidence>
<accession>A0A178I1M8</accession>
<comment type="caution">
    <text evidence="5">The sequence shown here is derived from an EMBL/GenBank/DDBJ whole genome shotgun (WGS) entry which is preliminary data.</text>
</comment>